<dbReference type="EMBL" id="SEYY01010136">
    <property type="protein sequence ID" value="KAB7501597.1"/>
    <property type="molecule type" value="Genomic_DNA"/>
</dbReference>
<reference evidence="2 3" key="1">
    <citation type="journal article" date="2019" name="PLoS Biol.">
        <title>Sex chromosomes control vertical transmission of feminizing Wolbachia symbionts in an isopod.</title>
        <authorList>
            <person name="Becking T."/>
            <person name="Chebbi M.A."/>
            <person name="Giraud I."/>
            <person name="Moumen B."/>
            <person name="Laverre T."/>
            <person name="Caubet Y."/>
            <person name="Peccoud J."/>
            <person name="Gilbert C."/>
            <person name="Cordaux R."/>
        </authorList>
    </citation>
    <scope>NUCLEOTIDE SEQUENCE [LARGE SCALE GENOMIC DNA]</scope>
    <source>
        <strain evidence="2">ANa2</strain>
        <tissue evidence="2">Whole body excluding digestive tract and cuticle</tissue>
    </source>
</reference>
<dbReference type="Proteomes" id="UP000326759">
    <property type="component" value="Unassembled WGS sequence"/>
</dbReference>
<feature type="non-terminal residue" evidence="2">
    <location>
        <position position="1"/>
    </location>
</feature>
<proteinExistence type="predicted"/>
<sequence>TYDGGFWGHREKKTIPTDKPPDQFSQHSPYQHPFDKPSQPHQHPQLQQQYSYQNQSFLTQQNQLQHQHFHRNNIDSQSIQTPGIPPVSMQQLPMGMAPAGYNNNGAPVYVIMAPPNGMSPQLLPDMIKQLPPNPPQSSQHLVLESVSSSASLGRRWSPSPEHTKSLPQRDIYSQVSNKSLSRAKWGEKGVGVGRLWDPEVSVNIPTANGSTGSIPPTWVEQEEGMMLPGGHVPGEKKNITV</sequence>
<feature type="region of interest" description="Disordered" evidence="1">
    <location>
        <begin position="1"/>
        <end position="47"/>
    </location>
</feature>
<evidence type="ECO:0000256" key="1">
    <source>
        <dbReference type="SAM" id="MobiDB-lite"/>
    </source>
</evidence>
<keyword evidence="3" id="KW-1185">Reference proteome</keyword>
<accession>A0A5N5T5T0</accession>
<gene>
    <name evidence="2" type="ORF">Anas_04999</name>
</gene>
<feature type="region of interest" description="Disordered" evidence="1">
    <location>
        <begin position="130"/>
        <end position="169"/>
    </location>
</feature>
<evidence type="ECO:0000313" key="2">
    <source>
        <dbReference type="EMBL" id="KAB7501597.1"/>
    </source>
</evidence>
<dbReference type="OrthoDB" id="6379055at2759"/>
<evidence type="ECO:0000313" key="3">
    <source>
        <dbReference type="Proteomes" id="UP000326759"/>
    </source>
</evidence>
<organism evidence="2 3">
    <name type="scientific">Armadillidium nasatum</name>
    <dbReference type="NCBI Taxonomy" id="96803"/>
    <lineage>
        <taxon>Eukaryota</taxon>
        <taxon>Metazoa</taxon>
        <taxon>Ecdysozoa</taxon>
        <taxon>Arthropoda</taxon>
        <taxon>Crustacea</taxon>
        <taxon>Multicrustacea</taxon>
        <taxon>Malacostraca</taxon>
        <taxon>Eumalacostraca</taxon>
        <taxon>Peracarida</taxon>
        <taxon>Isopoda</taxon>
        <taxon>Oniscidea</taxon>
        <taxon>Crinocheta</taxon>
        <taxon>Armadillidiidae</taxon>
        <taxon>Armadillidium</taxon>
    </lineage>
</organism>
<dbReference type="AlphaFoldDB" id="A0A5N5T5T0"/>
<comment type="caution">
    <text evidence="2">The sequence shown here is derived from an EMBL/GenBank/DDBJ whole genome shotgun (WGS) entry which is preliminary data.</text>
</comment>
<name>A0A5N5T5T0_9CRUS</name>
<protein>
    <submittedName>
        <fullName evidence="2">Uncharacterized protein</fullName>
    </submittedName>
</protein>
<feature type="compositionally biased region" description="Low complexity" evidence="1">
    <location>
        <begin position="145"/>
        <end position="159"/>
    </location>
</feature>
<feature type="compositionally biased region" description="Low complexity" evidence="1">
    <location>
        <begin position="37"/>
        <end position="47"/>
    </location>
</feature>